<dbReference type="PANTHER" id="PTHR43584">
    <property type="entry name" value="NUCLEOTIDYL TRANSFERASE"/>
    <property type="match status" value="1"/>
</dbReference>
<keyword evidence="4" id="KW-0418">Kinase</keyword>
<sequence>MRGIILAAGKGTRLYPFTLKEPKPLFKVNGKTLLERNIDFLRSNNINDITIVTGYMNEAFDRYVEKYNLKKIVSDVYDKKNSSSSLNLVRDILDDSLIINGDIYIKENVFPYIKPNVSQIISKKIVKGEEDGYISRDSDDRVIKIVKKSTSGYGDTGMMYLVGDMAKAVSEKLPFAKDEEFWEDIVYNLIDDYPLYLTKIPNLIVEIDSARDAILEGLMTKEDVINACNNDDDLLKKLDEVLNY</sequence>
<feature type="domain" description="Nucleotidyl transferase" evidence="3">
    <location>
        <begin position="3"/>
        <end position="192"/>
    </location>
</feature>
<dbReference type="Proteomes" id="UP000008522">
    <property type="component" value="Chromosome"/>
</dbReference>
<dbReference type="eggNOG" id="COG4750">
    <property type="taxonomic scope" value="Bacteria"/>
</dbReference>
<dbReference type="Pfam" id="PF00483">
    <property type="entry name" value="NTP_transferase"/>
    <property type="match status" value="1"/>
</dbReference>
<dbReference type="KEGG" id="bip:Bint_1242"/>
<keyword evidence="1" id="KW-0808">Transferase</keyword>
<dbReference type="InterPro" id="IPR005835">
    <property type="entry name" value="NTP_transferase_dom"/>
</dbReference>
<name>G0ENI2_BRAIP</name>
<keyword evidence="2" id="KW-0548">Nucleotidyltransferase</keyword>
<dbReference type="PANTHER" id="PTHR43584:SF5">
    <property type="entry name" value="PROTEIN LICC"/>
    <property type="match status" value="1"/>
</dbReference>
<dbReference type="InterPro" id="IPR029044">
    <property type="entry name" value="Nucleotide-diphossugar_trans"/>
</dbReference>
<evidence type="ECO:0000256" key="1">
    <source>
        <dbReference type="ARBA" id="ARBA00022679"/>
    </source>
</evidence>
<dbReference type="Gene3D" id="3.90.550.10">
    <property type="entry name" value="Spore Coat Polysaccharide Biosynthesis Protein SpsA, Chain A"/>
    <property type="match status" value="1"/>
</dbReference>
<evidence type="ECO:0000256" key="2">
    <source>
        <dbReference type="ARBA" id="ARBA00022695"/>
    </source>
</evidence>
<evidence type="ECO:0000313" key="5">
    <source>
        <dbReference type="Proteomes" id="UP000008522"/>
    </source>
</evidence>
<keyword evidence="5" id="KW-1185">Reference proteome</keyword>
<dbReference type="InterPro" id="IPR050065">
    <property type="entry name" value="GlmU-like"/>
</dbReference>
<dbReference type="SUPFAM" id="SSF53448">
    <property type="entry name" value="Nucleotide-diphospho-sugar transferases"/>
    <property type="match status" value="1"/>
</dbReference>
<dbReference type="RefSeq" id="WP_014487691.1">
    <property type="nucleotide sequence ID" value="NC_017243.1"/>
</dbReference>
<dbReference type="EMBL" id="CP002874">
    <property type="protein sequence ID" value="AEM21861.1"/>
    <property type="molecule type" value="Genomic_DNA"/>
</dbReference>
<dbReference type="GO" id="GO:0016779">
    <property type="term" value="F:nucleotidyltransferase activity"/>
    <property type="evidence" value="ECO:0007669"/>
    <property type="project" value="UniProtKB-KW"/>
</dbReference>
<dbReference type="GO" id="GO:0016301">
    <property type="term" value="F:kinase activity"/>
    <property type="evidence" value="ECO:0007669"/>
    <property type="project" value="UniProtKB-KW"/>
</dbReference>
<dbReference type="PATRIC" id="fig|1045858.4.peg.1241"/>
<evidence type="ECO:0000313" key="4">
    <source>
        <dbReference type="EMBL" id="AEM21861.1"/>
    </source>
</evidence>
<dbReference type="OrthoDB" id="9803871at2"/>
<evidence type="ECO:0000259" key="3">
    <source>
        <dbReference type="Pfam" id="PF00483"/>
    </source>
</evidence>
<dbReference type="HOGENOM" id="CLU_029499_5_2_12"/>
<reference evidence="4 5" key="1">
    <citation type="journal article" date="2011" name="BMC Genomics">
        <title>Complete genome sequence of Brachyspira intermedia reveals unique genomic features in Brachyspira species and phage-mediated horizontal gene transfer.</title>
        <authorList>
            <person name="Hafstrom T."/>
            <person name="Jansson D.S."/>
            <person name="Segerman B."/>
        </authorList>
    </citation>
    <scope>NUCLEOTIDE SEQUENCE [LARGE SCALE GENOMIC DNA]</scope>
    <source>
        <strain evidence="5">ATCC 51140 / PWS/A</strain>
    </source>
</reference>
<organism evidence="4 5">
    <name type="scientific">Brachyspira intermedia (strain ATCC 51140 / PWS/A)</name>
    <name type="common">Serpulina intermedia</name>
    <dbReference type="NCBI Taxonomy" id="1045858"/>
    <lineage>
        <taxon>Bacteria</taxon>
        <taxon>Pseudomonadati</taxon>
        <taxon>Spirochaetota</taxon>
        <taxon>Spirochaetia</taxon>
        <taxon>Brachyspirales</taxon>
        <taxon>Brachyspiraceae</taxon>
        <taxon>Brachyspira</taxon>
    </lineage>
</organism>
<protein>
    <submittedName>
        <fullName evidence="4">Choline kinase</fullName>
    </submittedName>
</protein>
<gene>
    <name evidence="4" type="ordered locus">Bint_1242</name>
</gene>
<dbReference type="AlphaFoldDB" id="G0ENI2"/>
<proteinExistence type="predicted"/>
<accession>G0ENI2</accession>
<dbReference type="GeneID" id="44969784"/>